<dbReference type="AlphaFoldDB" id="A0ABD3HM90"/>
<protein>
    <recommendedName>
        <fullName evidence="2">DUF4283 domain-containing protein</fullName>
    </recommendedName>
</protein>
<evidence type="ECO:0000313" key="4">
    <source>
        <dbReference type="Proteomes" id="UP001633002"/>
    </source>
</evidence>
<organism evidence="3 4">
    <name type="scientific">Riccia sorocarpa</name>
    <dbReference type="NCBI Taxonomy" id="122646"/>
    <lineage>
        <taxon>Eukaryota</taxon>
        <taxon>Viridiplantae</taxon>
        <taxon>Streptophyta</taxon>
        <taxon>Embryophyta</taxon>
        <taxon>Marchantiophyta</taxon>
        <taxon>Marchantiopsida</taxon>
        <taxon>Marchantiidae</taxon>
        <taxon>Marchantiales</taxon>
        <taxon>Ricciaceae</taxon>
        <taxon>Riccia</taxon>
    </lineage>
</organism>
<feature type="compositionally biased region" description="Basic and acidic residues" evidence="1">
    <location>
        <begin position="42"/>
        <end position="55"/>
    </location>
</feature>
<gene>
    <name evidence="3" type="ORF">R1sor_005056</name>
</gene>
<dbReference type="Pfam" id="PF14111">
    <property type="entry name" value="DUF4283"/>
    <property type="match status" value="1"/>
</dbReference>
<evidence type="ECO:0000256" key="1">
    <source>
        <dbReference type="SAM" id="MobiDB-lite"/>
    </source>
</evidence>
<name>A0ABD3HM90_9MARC</name>
<dbReference type="InterPro" id="IPR025558">
    <property type="entry name" value="DUF4283"/>
</dbReference>
<evidence type="ECO:0000259" key="2">
    <source>
        <dbReference type="Pfam" id="PF14111"/>
    </source>
</evidence>
<sequence>MAEESLREKGETSGGTMRSVSPAQVPGPFEAFPVPDIVGGDPIDRQERSAEKAESEGGVQSRHAQAWRQFVSNGRPPSGRASSARKTTTMEDGDETDETRAEAAKEVDWGNGVTWDMLAHELGSMQTVDELGDATDVVFKLVELDVAKASSKLGRLQKTAVILQTLESTPSRDRICAWVLDTMELRGGFRIHQVKALDRREFMVFFESEEDRDEMMLKPPNFIDGKLVRIINWGERQKEKLSPHLKPA</sequence>
<comment type="caution">
    <text evidence="3">The sequence shown here is derived from an EMBL/GenBank/DDBJ whole genome shotgun (WGS) entry which is preliminary data.</text>
</comment>
<feature type="region of interest" description="Disordered" evidence="1">
    <location>
        <begin position="1"/>
        <end position="104"/>
    </location>
</feature>
<feature type="domain" description="DUF4283" evidence="2">
    <location>
        <begin position="158"/>
        <end position="235"/>
    </location>
</feature>
<dbReference type="EMBL" id="JBJQOH010000003">
    <property type="protein sequence ID" value="KAL3691405.1"/>
    <property type="molecule type" value="Genomic_DNA"/>
</dbReference>
<keyword evidence="4" id="KW-1185">Reference proteome</keyword>
<feature type="compositionally biased region" description="Basic and acidic residues" evidence="1">
    <location>
        <begin position="1"/>
        <end position="11"/>
    </location>
</feature>
<reference evidence="3 4" key="1">
    <citation type="submission" date="2024-09" db="EMBL/GenBank/DDBJ databases">
        <title>Chromosome-scale assembly of Riccia sorocarpa.</title>
        <authorList>
            <person name="Paukszto L."/>
        </authorList>
    </citation>
    <scope>NUCLEOTIDE SEQUENCE [LARGE SCALE GENOMIC DNA]</scope>
    <source>
        <strain evidence="3">LP-2024</strain>
        <tissue evidence="3">Aerial parts of the thallus</tissue>
    </source>
</reference>
<dbReference type="Proteomes" id="UP001633002">
    <property type="component" value="Unassembled WGS sequence"/>
</dbReference>
<proteinExistence type="predicted"/>
<accession>A0ABD3HM90</accession>
<evidence type="ECO:0000313" key="3">
    <source>
        <dbReference type="EMBL" id="KAL3691405.1"/>
    </source>
</evidence>